<dbReference type="PANTHER" id="PTHR10037">
    <property type="entry name" value="VOLTAGE-GATED CATION CHANNEL CALCIUM AND SODIUM"/>
    <property type="match status" value="1"/>
</dbReference>
<dbReference type="AlphaFoldDB" id="A0A482WAG9"/>
<dbReference type="InterPro" id="IPR027359">
    <property type="entry name" value="Volt_channel_dom_sf"/>
</dbReference>
<feature type="transmembrane region" description="Helical" evidence="5">
    <location>
        <begin position="713"/>
        <end position="731"/>
    </location>
</feature>
<evidence type="ECO:0000256" key="2">
    <source>
        <dbReference type="ARBA" id="ARBA00022692"/>
    </source>
</evidence>
<evidence type="ECO:0000256" key="5">
    <source>
        <dbReference type="SAM" id="Phobius"/>
    </source>
</evidence>
<feature type="transmembrane region" description="Helical" evidence="5">
    <location>
        <begin position="339"/>
        <end position="359"/>
    </location>
</feature>
<dbReference type="GO" id="GO:0005248">
    <property type="term" value="F:voltage-gated sodium channel activity"/>
    <property type="evidence" value="ECO:0007669"/>
    <property type="project" value="TreeGrafter"/>
</dbReference>
<dbReference type="STRING" id="1661398.A0A482WAG9"/>
<accession>A0A482WAG9</accession>
<feature type="domain" description="Ion transport" evidence="6">
    <location>
        <begin position="511"/>
        <end position="660"/>
    </location>
</feature>
<gene>
    <name evidence="7" type="ORF">BDFB_012413</name>
</gene>
<evidence type="ECO:0000256" key="4">
    <source>
        <dbReference type="ARBA" id="ARBA00023136"/>
    </source>
</evidence>
<feature type="transmembrane region" description="Helical" evidence="5">
    <location>
        <begin position="208"/>
        <end position="235"/>
    </location>
</feature>
<dbReference type="GO" id="GO:0019228">
    <property type="term" value="P:neuronal action potential"/>
    <property type="evidence" value="ECO:0007669"/>
    <property type="project" value="TreeGrafter"/>
</dbReference>
<feature type="transmembrane region" description="Helical" evidence="5">
    <location>
        <begin position="12"/>
        <end position="32"/>
    </location>
</feature>
<dbReference type="Proteomes" id="UP000292052">
    <property type="component" value="Unassembled WGS sequence"/>
</dbReference>
<dbReference type="PANTHER" id="PTHR10037:SF288">
    <property type="entry name" value="SODIUM CHANNEL PROTEIN PARA"/>
    <property type="match status" value="1"/>
</dbReference>
<comment type="caution">
    <text evidence="7">The sequence shown here is derived from an EMBL/GenBank/DDBJ whole genome shotgun (WGS) entry which is preliminary data.</text>
</comment>
<feature type="transmembrane region" description="Helical" evidence="5">
    <location>
        <begin position="524"/>
        <end position="544"/>
    </location>
</feature>
<dbReference type="SUPFAM" id="SSF81324">
    <property type="entry name" value="Voltage-gated potassium channels"/>
    <property type="match status" value="1"/>
</dbReference>
<comment type="subcellular location">
    <subcellularLocation>
        <location evidence="1">Membrane</location>
        <topology evidence="1">Multi-pass membrane protein</topology>
    </subcellularLocation>
</comment>
<feature type="non-terminal residue" evidence="7">
    <location>
        <position position="738"/>
    </location>
</feature>
<feature type="transmembrane region" description="Helical" evidence="5">
    <location>
        <begin position="628"/>
        <end position="651"/>
    </location>
</feature>
<dbReference type="Gene3D" id="1.20.120.350">
    <property type="entry name" value="Voltage-gated potassium channels. Chain C"/>
    <property type="match status" value="1"/>
</dbReference>
<dbReference type="Pfam" id="PF00520">
    <property type="entry name" value="Ion_trans"/>
    <property type="match status" value="3"/>
</dbReference>
<dbReference type="GO" id="GO:0086010">
    <property type="term" value="P:membrane depolarization during action potential"/>
    <property type="evidence" value="ECO:0007669"/>
    <property type="project" value="TreeGrafter"/>
</dbReference>
<sequence length="738" mass="85362">MESLKNLKDVLILVILVLSVLATLGLQLYMGVLTQKCVRHFPLDGSWGNLTEENWESFVSSEENWYFDVDRNEYPLCGNSSGAGMCLSDHTCLQGYGQNPNYGYTNFDKFGWALLTSFQLMTQDYWESVYQPVLNSAGPWHILFFIVAIFFISINFLNLILASVTKCYSELLKCNEEEEAERQAVSKRADKDTTTKSAWDCCPTIQKFVALFIFNPFIQLFIVVCIILNTVFMALDHHNMTIDLEKILVYGNYFFVLIFVIETILKIIALNPKCYFQNNWNRLDFIVIALALFALFAANAGGLLGGFIILRIFTLLRLFKLVKFLPTLNFLLSVMSKSLSAVANLTLVTFVTVFIFALLGMHSFGINYIDNYDRFPGYELPRWNFTDLMHSFMLIFRVFCGEWVESMWDELELEDPDNMTNKDKHPPPCFPESCYKKLPKGRINKKSSFWRTWSYLRRKIFDLVESKYFEGAVITIIIFSSLALTLEDIFITMRPQLQNILHHLDAVFIITNTLTQSKSGICSALFLCLLIWLFFAILGVQLFAGKFFKCIDDNYTVASFEIIPDFYSCMFNNFTWENSPMNFDHVGNAYLSLFEVAIFKGWIQIMNDAIDSREIDNQPIREVNIYMYLYFIAFIIFGSFFTMNLFIGVILHNYKEQEAKVRGWLAWNKGTQNRLHNAMNLKASKTPLKAIPKPKWKPQLKVLEMVTNKKFEMVMLVVIGLNILTMATDHYQAKEGFI</sequence>
<evidence type="ECO:0000313" key="8">
    <source>
        <dbReference type="Proteomes" id="UP000292052"/>
    </source>
</evidence>
<evidence type="ECO:0000259" key="6">
    <source>
        <dbReference type="Pfam" id="PF00520"/>
    </source>
</evidence>
<dbReference type="OrthoDB" id="6766014at2759"/>
<dbReference type="GO" id="GO:0001518">
    <property type="term" value="C:voltage-gated sodium channel complex"/>
    <property type="evidence" value="ECO:0007669"/>
    <property type="project" value="TreeGrafter"/>
</dbReference>
<dbReference type="EMBL" id="QDEB01012061">
    <property type="protein sequence ID" value="RZC41995.1"/>
    <property type="molecule type" value="Genomic_DNA"/>
</dbReference>
<feature type="transmembrane region" description="Helical" evidence="5">
    <location>
        <begin position="140"/>
        <end position="161"/>
    </location>
</feature>
<dbReference type="Gene3D" id="1.10.287.70">
    <property type="match status" value="3"/>
</dbReference>
<dbReference type="InterPro" id="IPR005821">
    <property type="entry name" value="Ion_trans_dom"/>
</dbReference>
<feature type="domain" description="Ion transport" evidence="6">
    <location>
        <begin position="2"/>
        <end position="170"/>
    </location>
</feature>
<feature type="transmembrane region" description="Helical" evidence="5">
    <location>
        <begin position="286"/>
        <end position="319"/>
    </location>
</feature>
<feature type="transmembrane region" description="Helical" evidence="5">
    <location>
        <begin position="247"/>
        <end position="265"/>
    </location>
</feature>
<feature type="domain" description="Ion transport" evidence="6">
    <location>
        <begin position="216"/>
        <end position="412"/>
    </location>
</feature>
<dbReference type="InterPro" id="IPR043203">
    <property type="entry name" value="VGCC_Ca_Na"/>
</dbReference>
<keyword evidence="3 5" id="KW-1133">Transmembrane helix</keyword>
<proteinExistence type="predicted"/>
<evidence type="ECO:0000256" key="3">
    <source>
        <dbReference type="ARBA" id="ARBA00022989"/>
    </source>
</evidence>
<keyword evidence="4 5" id="KW-0472">Membrane</keyword>
<organism evidence="7 8">
    <name type="scientific">Asbolus verrucosus</name>
    <name type="common">Desert ironclad beetle</name>
    <dbReference type="NCBI Taxonomy" id="1661398"/>
    <lineage>
        <taxon>Eukaryota</taxon>
        <taxon>Metazoa</taxon>
        <taxon>Ecdysozoa</taxon>
        <taxon>Arthropoda</taxon>
        <taxon>Hexapoda</taxon>
        <taxon>Insecta</taxon>
        <taxon>Pterygota</taxon>
        <taxon>Neoptera</taxon>
        <taxon>Endopterygota</taxon>
        <taxon>Coleoptera</taxon>
        <taxon>Polyphaga</taxon>
        <taxon>Cucujiformia</taxon>
        <taxon>Tenebrionidae</taxon>
        <taxon>Pimeliinae</taxon>
        <taxon>Asbolus</taxon>
    </lineage>
</organism>
<reference evidence="7 8" key="1">
    <citation type="submission" date="2017-03" db="EMBL/GenBank/DDBJ databases">
        <title>Genome of the blue death feigning beetle - Asbolus verrucosus.</title>
        <authorList>
            <person name="Rider S.D."/>
        </authorList>
    </citation>
    <scope>NUCLEOTIDE SEQUENCE [LARGE SCALE GENOMIC DNA]</scope>
    <source>
        <strain evidence="7">Butters</strain>
        <tissue evidence="7">Head and leg muscle</tissue>
    </source>
</reference>
<dbReference type="FunFam" id="1.10.287.70:FF:000117">
    <property type="entry name" value="Voltage-gated Ca2+ channel, alpha subunit"/>
    <property type="match status" value="1"/>
</dbReference>
<keyword evidence="2 5" id="KW-0812">Transmembrane</keyword>
<evidence type="ECO:0000256" key="1">
    <source>
        <dbReference type="ARBA" id="ARBA00004141"/>
    </source>
</evidence>
<protein>
    <submittedName>
        <fullName evidence="7">Ion trans, Na trans assoc, and/or PKD channel domain containing protein</fullName>
    </submittedName>
</protein>
<name>A0A482WAG9_ASBVE</name>
<evidence type="ECO:0000313" key="7">
    <source>
        <dbReference type="EMBL" id="RZC41995.1"/>
    </source>
</evidence>
<keyword evidence="8" id="KW-1185">Reference proteome</keyword>